<reference evidence="2" key="1">
    <citation type="submission" date="2020-11" db="EMBL/GenBank/DDBJ databases">
        <authorList>
            <consortium name="DOE Joint Genome Institute"/>
            <person name="Ahrendt S."/>
            <person name="Riley R."/>
            <person name="Andreopoulos W."/>
            <person name="Labutti K."/>
            <person name="Pangilinan J."/>
            <person name="Ruiz-Duenas F.J."/>
            <person name="Barrasa J.M."/>
            <person name="Sanchez-Garcia M."/>
            <person name="Camarero S."/>
            <person name="Miyauchi S."/>
            <person name="Serrano A."/>
            <person name="Linde D."/>
            <person name="Babiker R."/>
            <person name="Drula E."/>
            <person name="Ayuso-Fernandez I."/>
            <person name="Pacheco R."/>
            <person name="Padilla G."/>
            <person name="Ferreira P."/>
            <person name="Barriuso J."/>
            <person name="Kellner H."/>
            <person name="Castanera R."/>
            <person name="Alfaro M."/>
            <person name="Ramirez L."/>
            <person name="Pisabarro A.G."/>
            <person name="Kuo A."/>
            <person name="Tritt A."/>
            <person name="Lipzen A."/>
            <person name="He G."/>
            <person name="Yan M."/>
            <person name="Ng V."/>
            <person name="Cullen D."/>
            <person name="Martin F."/>
            <person name="Rosso M.-N."/>
            <person name="Henrissat B."/>
            <person name="Hibbett D."/>
            <person name="Martinez A.T."/>
            <person name="Grigoriev I.V."/>
        </authorList>
    </citation>
    <scope>NUCLEOTIDE SEQUENCE</scope>
    <source>
        <strain evidence="2">AH 40177</strain>
    </source>
</reference>
<feature type="signal peptide" evidence="1">
    <location>
        <begin position="1"/>
        <end position="25"/>
    </location>
</feature>
<sequence>MFHSALVRWLVALLAFLSSFSNSMPQPDPLQIHTIRNAYQELGERVTQAIRIQLGDLSQIHRQQVSAEAFLISVNEHQHLFDQDELTTMQTSIQNMLSALEDVAKRSQDIIEHAPIVPVELSRSGRRGRPRKEINSNILETGLQLRGVTHLAPVFDCSPRTIRRRALEHGLVQPSPQYM</sequence>
<proteinExistence type="predicted"/>
<name>A0A9P5P3X8_9AGAR</name>
<dbReference type="EMBL" id="JADNRY010001461">
    <property type="protein sequence ID" value="KAF9016217.1"/>
    <property type="molecule type" value="Genomic_DNA"/>
</dbReference>
<keyword evidence="3" id="KW-1185">Reference proteome</keyword>
<evidence type="ECO:0000313" key="2">
    <source>
        <dbReference type="EMBL" id="KAF9016217.1"/>
    </source>
</evidence>
<dbReference type="Proteomes" id="UP000772434">
    <property type="component" value="Unassembled WGS sequence"/>
</dbReference>
<evidence type="ECO:0000313" key="3">
    <source>
        <dbReference type="Proteomes" id="UP000772434"/>
    </source>
</evidence>
<dbReference type="AlphaFoldDB" id="A0A9P5P3X8"/>
<keyword evidence="1" id="KW-0732">Signal</keyword>
<evidence type="ECO:0000256" key="1">
    <source>
        <dbReference type="SAM" id="SignalP"/>
    </source>
</evidence>
<dbReference type="OrthoDB" id="2686689at2759"/>
<protein>
    <submittedName>
        <fullName evidence="2">Uncharacterized protein</fullName>
    </submittedName>
</protein>
<accession>A0A9P5P3X8</accession>
<gene>
    <name evidence="2" type="ORF">BDP27DRAFT_1378770</name>
</gene>
<feature type="chain" id="PRO_5040440344" evidence="1">
    <location>
        <begin position="26"/>
        <end position="179"/>
    </location>
</feature>
<organism evidence="2 3">
    <name type="scientific">Rhodocollybia butyracea</name>
    <dbReference type="NCBI Taxonomy" id="206335"/>
    <lineage>
        <taxon>Eukaryota</taxon>
        <taxon>Fungi</taxon>
        <taxon>Dikarya</taxon>
        <taxon>Basidiomycota</taxon>
        <taxon>Agaricomycotina</taxon>
        <taxon>Agaricomycetes</taxon>
        <taxon>Agaricomycetidae</taxon>
        <taxon>Agaricales</taxon>
        <taxon>Marasmiineae</taxon>
        <taxon>Omphalotaceae</taxon>
        <taxon>Rhodocollybia</taxon>
    </lineage>
</organism>
<comment type="caution">
    <text evidence="2">The sequence shown here is derived from an EMBL/GenBank/DDBJ whole genome shotgun (WGS) entry which is preliminary data.</text>
</comment>